<dbReference type="Proteomes" id="UP000462055">
    <property type="component" value="Unassembled WGS sequence"/>
</dbReference>
<keyword evidence="4" id="KW-1185">Reference proteome</keyword>
<dbReference type="InterPro" id="IPR036291">
    <property type="entry name" value="NAD(P)-bd_dom_sf"/>
</dbReference>
<reference evidence="3" key="1">
    <citation type="submission" date="2019-12" db="EMBL/GenBank/DDBJ databases">
        <title>Actinomadura physcomitrii sp. nov., a novel actinomycete isolated from moss [Physcomitrium sphaericum (Ludw) Fuernr].</title>
        <authorList>
            <person name="Zhuang X."/>
        </authorList>
    </citation>
    <scope>NUCLEOTIDE SEQUENCE [LARGE SCALE GENOMIC DNA]</scope>
    <source>
        <strain evidence="3">LD22</strain>
    </source>
</reference>
<organism evidence="3 4">
    <name type="scientific">Actinomadura physcomitrii</name>
    <dbReference type="NCBI Taxonomy" id="2650748"/>
    <lineage>
        <taxon>Bacteria</taxon>
        <taxon>Bacillati</taxon>
        <taxon>Actinomycetota</taxon>
        <taxon>Actinomycetes</taxon>
        <taxon>Streptosporangiales</taxon>
        <taxon>Thermomonosporaceae</taxon>
        <taxon>Actinomadura</taxon>
    </lineage>
</organism>
<dbReference type="Gene3D" id="3.90.180.10">
    <property type="entry name" value="Medium-chain alcohol dehydrogenases, catalytic domain"/>
    <property type="match status" value="1"/>
</dbReference>
<dbReference type="Pfam" id="PF00107">
    <property type="entry name" value="ADH_zinc_N"/>
    <property type="match status" value="1"/>
</dbReference>
<accession>A0A6I4M624</accession>
<dbReference type="EMBL" id="WBMS02000010">
    <property type="protein sequence ID" value="MWA01588.1"/>
    <property type="molecule type" value="Genomic_DNA"/>
</dbReference>
<name>A0A6I4M624_9ACTN</name>
<feature type="domain" description="Enoyl reductase (ER)" evidence="2">
    <location>
        <begin position="10"/>
        <end position="320"/>
    </location>
</feature>
<dbReference type="GO" id="GO:0016491">
    <property type="term" value="F:oxidoreductase activity"/>
    <property type="evidence" value="ECO:0007669"/>
    <property type="project" value="InterPro"/>
</dbReference>
<dbReference type="SUPFAM" id="SSF51735">
    <property type="entry name" value="NAD(P)-binding Rossmann-fold domains"/>
    <property type="match status" value="1"/>
</dbReference>
<dbReference type="InterPro" id="IPR013149">
    <property type="entry name" value="ADH-like_C"/>
</dbReference>
<dbReference type="InterPro" id="IPR052711">
    <property type="entry name" value="Zinc_ADH-like"/>
</dbReference>
<keyword evidence="1" id="KW-0472">Membrane</keyword>
<protein>
    <submittedName>
        <fullName evidence="3">Zinc-binding dehydrogenase</fullName>
    </submittedName>
</protein>
<keyword evidence="1" id="KW-1133">Transmembrane helix</keyword>
<evidence type="ECO:0000259" key="2">
    <source>
        <dbReference type="SMART" id="SM00829"/>
    </source>
</evidence>
<comment type="caution">
    <text evidence="3">The sequence shown here is derived from an EMBL/GenBank/DDBJ whole genome shotgun (WGS) entry which is preliminary data.</text>
</comment>
<dbReference type="InterPro" id="IPR020843">
    <property type="entry name" value="ER"/>
</dbReference>
<dbReference type="RefSeq" id="WP_151594089.1">
    <property type="nucleotide sequence ID" value="NZ_WBMS02000010.1"/>
</dbReference>
<evidence type="ECO:0000256" key="1">
    <source>
        <dbReference type="SAM" id="Phobius"/>
    </source>
</evidence>
<keyword evidence="1" id="KW-0812">Transmembrane</keyword>
<dbReference type="PANTHER" id="PTHR45033">
    <property type="match status" value="1"/>
</dbReference>
<evidence type="ECO:0000313" key="3">
    <source>
        <dbReference type="EMBL" id="MWA01588.1"/>
    </source>
</evidence>
<dbReference type="InterPro" id="IPR011032">
    <property type="entry name" value="GroES-like_sf"/>
</dbReference>
<dbReference type="Gene3D" id="3.40.50.720">
    <property type="entry name" value="NAD(P)-binding Rossmann-like Domain"/>
    <property type="match status" value="1"/>
</dbReference>
<evidence type="ECO:0000313" key="4">
    <source>
        <dbReference type="Proteomes" id="UP000462055"/>
    </source>
</evidence>
<proteinExistence type="predicted"/>
<dbReference type="InterPro" id="IPR013154">
    <property type="entry name" value="ADH-like_N"/>
</dbReference>
<feature type="transmembrane region" description="Helical" evidence="1">
    <location>
        <begin position="153"/>
        <end position="179"/>
    </location>
</feature>
<sequence>MKASVMESYGGPEVLRCQDVPDPRPRSGWSLVAVKAAALNWHDVLVRRGGYRSPLPHIPGADGAGVDRATGEAVMVLPSLWWGRDDSAPGPDWEILGDSRPGTYAELVAVPTECLVPVPSGLTWAQAAALPLVGVTVYRALFTRGRLRAGESLLVLGAGGGVATMAVSLAAAVGARVWVTSSSKAKIDKARELGAGGGVLYGDPGWPEAVRELAGGFDIVLDSVGLWAESLRVLRPGGRLVVLGASAAETAELRIRPYYFGQYDLLGTTMGSERDLAGLLALLERHRVPPVVVDRVFPLAEARTAHEHLEGGSGFGKTILEP</sequence>
<dbReference type="SMART" id="SM00829">
    <property type="entry name" value="PKS_ER"/>
    <property type="match status" value="1"/>
</dbReference>
<dbReference type="Pfam" id="PF08240">
    <property type="entry name" value="ADH_N"/>
    <property type="match status" value="1"/>
</dbReference>
<dbReference type="SUPFAM" id="SSF50129">
    <property type="entry name" value="GroES-like"/>
    <property type="match status" value="1"/>
</dbReference>
<dbReference type="PANTHER" id="PTHR45033:SF3">
    <property type="entry name" value="DEHYDROGENASE, PUTATIVE (AFU_ORTHOLOGUE AFUA_2G13270)-RELATED"/>
    <property type="match status" value="1"/>
</dbReference>
<dbReference type="AlphaFoldDB" id="A0A6I4M624"/>
<gene>
    <name evidence="3" type="ORF">F8568_014630</name>
</gene>